<dbReference type="Gene3D" id="1.10.510.10">
    <property type="entry name" value="Transferase(Phosphotransferase) domain 1"/>
    <property type="match status" value="1"/>
</dbReference>
<evidence type="ECO:0000313" key="4">
    <source>
        <dbReference type="Proteomes" id="UP001642483"/>
    </source>
</evidence>
<comment type="caution">
    <text evidence="3">The sequence shown here is derived from an EMBL/GenBank/DDBJ whole genome shotgun (WGS) entry which is preliminary data.</text>
</comment>
<dbReference type="PANTHER" id="PTHR44329">
    <property type="entry name" value="SERINE/THREONINE-PROTEIN KINASE TNNI3K-RELATED"/>
    <property type="match status" value="1"/>
</dbReference>
<protein>
    <recommendedName>
        <fullName evidence="2">Protein kinase domain-containing protein</fullName>
    </recommendedName>
</protein>
<dbReference type="Proteomes" id="UP001642483">
    <property type="component" value="Unassembled WGS sequence"/>
</dbReference>
<dbReference type="Pfam" id="PF00069">
    <property type="entry name" value="Pkinase"/>
    <property type="match status" value="1"/>
</dbReference>
<dbReference type="Gene3D" id="2.60.220.30">
    <property type="match status" value="1"/>
</dbReference>
<name>A0ABP0GWT0_CLALP</name>
<dbReference type="PANTHER" id="PTHR44329:SF291">
    <property type="entry name" value="PROTEIN KINASE DOMAIN-CONTAINING PROTEIN"/>
    <property type="match status" value="1"/>
</dbReference>
<accession>A0ABP0GWT0</accession>
<proteinExistence type="predicted"/>
<dbReference type="SUPFAM" id="SSF56112">
    <property type="entry name" value="Protein kinase-like (PK-like)"/>
    <property type="match status" value="1"/>
</dbReference>
<reference evidence="3 4" key="1">
    <citation type="submission" date="2024-02" db="EMBL/GenBank/DDBJ databases">
        <authorList>
            <person name="Daric V."/>
            <person name="Darras S."/>
        </authorList>
    </citation>
    <scope>NUCLEOTIDE SEQUENCE [LARGE SCALE GENOMIC DNA]</scope>
</reference>
<organism evidence="3 4">
    <name type="scientific">Clavelina lepadiformis</name>
    <name type="common">Light-bulb sea squirt</name>
    <name type="synonym">Ascidia lepadiformis</name>
    <dbReference type="NCBI Taxonomy" id="159417"/>
    <lineage>
        <taxon>Eukaryota</taxon>
        <taxon>Metazoa</taxon>
        <taxon>Chordata</taxon>
        <taxon>Tunicata</taxon>
        <taxon>Ascidiacea</taxon>
        <taxon>Aplousobranchia</taxon>
        <taxon>Clavelinidae</taxon>
        <taxon>Clavelina</taxon>
    </lineage>
</organism>
<dbReference type="InterPro" id="IPR011009">
    <property type="entry name" value="Kinase-like_dom_sf"/>
</dbReference>
<keyword evidence="4" id="KW-1185">Reference proteome</keyword>
<dbReference type="InterPro" id="IPR051681">
    <property type="entry name" value="Ser/Thr_Kinases-Pseudokinases"/>
</dbReference>
<gene>
    <name evidence="3" type="ORF">CVLEPA_LOCUS28707</name>
</gene>
<dbReference type="InterPro" id="IPR000719">
    <property type="entry name" value="Prot_kinase_dom"/>
</dbReference>
<dbReference type="PROSITE" id="PS50011">
    <property type="entry name" value="PROTEIN_KINASE_DOM"/>
    <property type="match status" value="1"/>
</dbReference>
<feature type="compositionally biased region" description="Basic and acidic residues" evidence="1">
    <location>
        <begin position="326"/>
        <end position="335"/>
    </location>
</feature>
<sequence>MMSFSNYPCYNASDFNIDTIDFEGKGNFSVQKGYHDKLGPVVIKVLRRQQTSFESLSKEDIYELETILCEAEKLKKLNHDNIIQFHGVAKEPGFEGIVLELAEGGNLESFLRAKDEVPDIPWWLRKRMLLELFQALRYLHNHSDTKSFVHGNVKSQNILLTKDHVVKLNDCKEIGNTSTFDKEASICEGGWLNVLKTPKHQKFLDIYSASQVAYEIITRCILTPVEFGYLASFGDTATNLTQLEDKLSKNANDFSIFKTMKKVMLKCSGMNRSDKLDADFVVRLLSQRNVRFLKVKKSKNTSELIPSCQAQSFSQIETLDFVSRPKPTENKEATSRRKKHSAYSPKSEIYPEPPIQCSPGCSKSLLETGFEEIFEKNEEATIRRKKQSAYSPNYKIYPGSPKECKPGCSKSLGEIGLEDIFKNTLFIDYMAKDSTFSLDGSLNCSERGGLTLVDKNVSPKVSIDATEETSSCNLRDDDVEVTSTHSCWSPPVAIQFVNETHAKIGRRGGVINVCECEINIPAGALQKTHEFTFMLLHGRAHYKRHNVQILTPTLGCVPAHKFLKLVSIRLPTCYVFDCPLKVTPQKSKDGKVWKDLNEIQHFFPMSIVFQDDFLSWQRVVLKSQNNIGLHKKQLTYICYRNPSRFFNPYITCEIRDNIVNSCDKLRANEGVYGIAIVSSDDLVFALSSKDFSIQPKKRIHSGRDVFEQGFLLQTSFYVPVQNTKYEDKFITCTIESKSKKKCVHGKCFYFPKPLSRGRLAKVTPAYWTLSTGLEGLSQPQNEVEPAENKITLV</sequence>
<dbReference type="EMBL" id="CAWYQH010000152">
    <property type="protein sequence ID" value="CAK8695431.1"/>
    <property type="molecule type" value="Genomic_DNA"/>
</dbReference>
<evidence type="ECO:0000259" key="2">
    <source>
        <dbReference type="PROSITE" id="PS50011"/>
    </source>
</evidence>
<evidence type="ECO:0000256" key="1">
    <source>
        <dbReference type="SAM" id="MobiDB-lite"/>
    </source>
</evidence>
<evidence type="ECO:0000313" key="3">
    <source>
        <dbReference type="EMBL" id="CAK8695431.1"/>
    </source>
</evidence>
<dbReference type="CDD" id="cd00180">
    <property type="entry name" value="PKc"/>
    <property type="match status" value="1"/>
</dbReference>
<feature type="region of interest" description="Disordered" evidence="1">
    <location>
        <begin position="324"/>
        <end position="346"/>
    </location>
</feature>
<feature type="domain" description="Protein kinase" evidence="2">
    <location>
        <begin position="17"/>
        <end position="293"/>
    </location>
</feature>